<dbReference type="InterPro" id="IPR035986">
    <property type="entry name" value="PKD_dom_sf"/>
</dbReference>
<dbReference type="Pfam" id="PF13573">
    <property type="entry name" value="SprB"/>
    <property type="match status" value="1"/>
</dbReference>
<sequence length="527" mass="58391">MKTQSYIYRCLLLVFGFFLNASILFAQNCNQNNVTVERFELRDVNGNPFTSADDYQLGEEVSGTLYVILGGSNSGNAYSTVAFFNILINETPVSGRQRACLSELVNPQFGTAIFASDLTWNWGDKVTLNGLLVRWFTNGNEGNTCNQITEDTNKSAQCFASPDDIEAEIPVVPNLDFDAETCNPTVDFINQTIGGKPPYTYAWNFDGYGTSIEANPTFTFPGIDSYEVTLSVTDADDITNTITKTITIPAIEIEIEVTPTRINESTGSILVQPSGGTGPYTVEWISTDPEGISGTVTGVDNTYLIDNLPFGNYEVSVTDSQGCPGFVETFIDIATILFSRWGGLEVTLKEDQAGVSLDWFTETEGDPGVFQIERADNPDLDFYNVAEIKSSGFSDNPIWYSHVDTELPSQGGRIYYRINYIVNNEIDVFSDLVSIVIEASEEAVHFNTYPNPTTGEKLTLRLHNHRALHNKEITVSLFSANYFVNKEMIVQGQFIELGDLIRPFPKGVIILQLRGEGIHQNIKVMKK</sequence>
<reference evidence="3 4" key="1">
    <citation type="submission" date="2018-03" db="EMBL/GenBank/DDBJ databases">
        <title>Genomic Encyclopedia of Archaeal and Bacterial Type Strains, Phase II (KMG-II): from individual species to whole genera.</title>
        <authorList>
            <person name="Goeker M."/>
        </authorList>
    </citation>
    <scope>NUCLEOTIDE SEQUENCE [LARGE SCALE GENOMIC DNA]</scope>
    <source>
        <strain evidence="3 4">DSM 27929</strain>
    </source>
</reference>
<name>A0A2T0WV00_9BACT</name>
<dbReference type="EMBL" id="PVTR01000001">
    <property type="protein sequence ID" value="PRY90499.1"/>
    <property type="molecule type" value="Genomic_DNA"/>
</dbReference>
<dbReference type="CDD" id="cd00146">
    <property type="entry name" value="PKD"/>
    <property type="match status" value="1"/>
</dbReference>
<evidence type="ECO:0000256" key="1">
    <source>
        <dbReference type="SAM" id="SignalP"/>
    </source>
</evidence>
<dbReference type="AlphaFoldDB" id="A0A2T0WV00"/>
<evidence type="ECO:0000313" key="4">
    <source>
        <dbReference type="Proteomes" id="UP000238157"/>
    </source>
</evidence>
<gene>
    <name evidence="3" type="ORF">CLW00_101160</name>
</gene>
<dbReference type="InterPro" id="IPR022409">
    <property type="entry name" value="PKD/Chitinase_dom"/>
</dbReference>
<keyword evidence="4" id="KW-1185">Reference proteome</keyword>
<feature type="chain" id="PRO_5015766346" evidence="1">
    <location>
        <begin position="27"/>
        <end position="527"/>
    </location>
</feature>
<dbReference type="RefSeq" id="WP_106131745.1">
    <property type="nucleotide sequence ID" value="NZ_PVTR01000001.1"/>
</dbReference>
<evidence type="ECO:0000259" key="2">
    <source>
        <dbReference type="PROSITE" id="PS50093"/>
    </source>
</evidence>
<proteinExistence type="predicted"/>
<dbReference type="Gene3D" id="2.60.40.10">
    <property type="entry name" value="Immunoglobulins"/>
    <property type="match status" value="1"/>
</dbReference>
<feature type="domain" description="PKD" evidence="2">
    <location>
        <begin position="195"/>
        <end position="248"/>
    </location>
</feature>
<organism evidence="3 4">
    <name type="scientific">Mongoliibacter ruber</name>
    <dbReference type="NCBI Taxonomy" id="1750599"/>
    <lineage>
        <taxon>Bacteria</taxon>
        <taxon>Pseudomonadati</taxon>
        <taxon>Bacteroidota</taxon>
        <taxon>Cytophagia</taxon>
        <taxon>Cytophagales</taxon>
        <taxon>Cyclobacteriaceae</taxon>
        <taxon>Mongoliibacter</taxon>
    </lineage>
</organism>
<comment type="caution">
    <text evidence="3">The sequence shown here is derived from an EMBL/GenBank/DDBJ whole genome shotgun (WGS) entry which is preliminary data.</text>
</comment>
<dbReference type="SUPFAM" id="SSF49299">
    <property type="entry name" value="PKD domain"/>
    <property type="match status" value="1"/>
</dbReference>
<dbReference type="PROSITE" id="PS50093">
    <property type="entry name" value="PKD"/>
    <property type="match status" value="1"/>
</dbReference>
<dbReference type="InterPro" id="IPR013783">
    <property type="entry name" value="Ig-like_fold"/>
</dbReference>
<accession>A0A2T0WV00</accession>
<protein>
    <submittedName>
        <fullName evidence="3">SprB-like repeat protein</fullName>
    </submittedName>
</protein>
<keyword evidence="1" id="KW-0732">Signal</keyword>
<feature type="signal peptide" evidence="1">
    <location>
        <begin position="1"/>
        <end position="26"/>
    </location>
</feature>
<dbReference type="Proteomes" id="UP000238157">
    <property type="component" value="Unassembled WGS sequence"/>
</dbReference>
<evidence type="ECO:0000313" key="3">
    <source>
        <dbReference type="EMBL" id="PRY90499.1"/>
    </source>
</evidence>
<dbReference type="OrthoDB" id="1488789at2"/>
<dbReference type="SMART" id="SM00089">
    <property type="entry name" value="PKD"/>
    <property type="match status" value="1"/>
</dbReference>
<dbReference type="InterPro" id="IPR000601">
    <property type="entry name" value="PKD_dom"/>
</dbReference>
<dbReference type="InterPro" id="IPR025667">
    <property type="entry name" value="SprB_repeat"/>
</dbReference>